<dbReference type="Proteomes" id="UP000271974">
    <property type="component" value="Unassembled WGS sequence"/>
</dbReference>
<dbReference type="OrthoDB" id="10607242at2759"/>
<feature type="non-terminal residue" evidence="2">
    <location>
        <position position="202"/>
    </location>
</feature>
<dbReference type="EMBL" id="RQTK01000526">
    <property type="protein sequence ID" value="RUS78197.1"/>
    <property type="molecule type" value="Genomic_DNA"/>
</dbReference>
<sequence>MSGEDSAHEPPGTYYGATLASQLGGARPNRSSIRSLECSRINPRSTKTSDPVAGDKSGNNCSRPTSAQSRVTTSRSRATSAKSIATSMRSDIVSVATRGNSTRGKLTSARSHMTSARSHVTSTDYYGWESTRNSSTCASSLIRPMGSLAVTGAPSSSSRRSLRSRKRSSCSVTSTAVTSRTGDSSLAELSTFYLGLSVWHLE</sequence>
<name>A0A433T9B4_ELYCH</name>
<feature type="region of interest" description="Disordered" evidence="1">
    <location>
        <begin position="1"/>
        <end position="86"/>
    </location>
</feature>
<evidence type="ECO:0000256" key="1">
    <source>
        <dbReference type="SAM" id="MobiDB-lite"/>
    </source>
</evidence>
<dbReference type="AlphaFoldDB" id="A0A433T9B4"/>
<accession>A0A433T9B4</accession>
<keyword evidence="3" id="KW-1185">Reference proteome</keyword>
<proteinExistence type="predicted"/>
<feature type="compositionally biased region" description="Low complexity" evidence="1">
    <location>
        <begin position="65"/>
        <end position="86"/>
    </location>
</feature>
<evidence type="ECO:0000313" key="2">
    <source>
        <dbReference type="EMBL" id="RUS78197.1"/>
    </source>
</evidence>
<comment type="caution">
    <text evidence="2">The sequence shown here is derived from an EMBL/GenBank/DDBJ whole genome shotgun (WGS) entry which is preliminary data.</text>
</comment>
<feature type="region of interest" description="Disordered" evidence="1">
    <location>
        <begin position="150"/>
        <end position="173"/>
    </location>
</feature>
<gene>
    <name evidence="2" type="ORF">EGW08_014056</name>
</gene>
<reference evidence="2 3" key="1">
    <citation type="submission" date="2019-01" db="EMBL/GenBank/DDBJ databases">
        <title>A draft genome assembly of the solar-powered sea slug Elysia chlorotica.</title>
        <authorList>
            <person name="Cai H."/>
            <person name="Li Q."/>
            <person name="Fang X."/>
            <person name="Li J."/>
            <person name="Curtis N.E."/>
            <person name="Altenburger A."/>
            <person name="Shibata T."/>
            <person name="Feng M."/>
            <person name="Maeda T."/>
            <person name="Schwartz J.A."/>
            <person name="Shigenobu S."/>
            <person name="Lundholm N."/>
            <person name="Nishiyama T."/>
            <person name="Yang H."/>
            <person name="Hasebe M."/>
            <person name="Li S."/>
            <person name="Pierce S.K."/>
            <person name="Wang J."/>
        </authorList>
    </citation>
    <scope>NUCLEOTIDE SEQUENCE [LARGE SCALE GENOMIC DNA]</scope>
    <source>
        <strain evidence="2">EC2010</strain>
        <tissue evidence="2">Whole organism of an adult</tissue>
    </source>
</reference>
<protein>
    <submittedName>
        <fullName evidence="2">Uncharacterized protein</fullName>
    </submittedName>
</protein>
<evidence type="ECO:0000313" key="3">
    <source>
        <dbReference type="Proteomes" id="UP000271974"/>
    </source>
</evidence>
<organism evidence="2 3">
    <name type="scientific">Elysia chlorotica</name>
    <name type="common">Eastern emerald elysia</name>
    <name type="synonym">Sea slug</name>
    <dbReference type="NCBI Taxonomy" id="188477"/>
    <lineage>
        <taxon>Eukaryota</taxon>
        <taxon>Metazoa</taxon>
        <taxon>Spiralia</taxon>
        <taxon>Lophotrochozoa</taxon>
        <taxon>Mollusca</taxon>
        <taxon>Gastropoda</taxon>
        <taxon>Heterobranchia</taxon>
        <taxon>Euthyneura</taxon>
        <taxon>Panpulmonata</taxon>
        <taxon>Sacoglossa</taxon>
        <taxon>Placobranchoidea</taxon>
        <taxon>Plakobranchidae</taxon>
        <taxon>Elysia</taxon>
    </lineage>
</organism>